<dbReference type="SUPFAM" id="SSF55856">
    <property type="entry name" value="Cytochrome b5-like heme/steroid binding domain"/>
    <property type="match status" value="1"/>
</dbReference>
<reference evidence="18 19" key="1">
    <citation type="submission" date="2014-04" db="EMBL/GenBank/DDBJ databases">
        <authorList>
            <consortium name="DOE Joint Genome Institute"/>
            <person name="Kuo A."/>
            <person name="Girlanda M."/>
            <person name="Perotto S."/>
            <person name="Kohler A."/>
            <person name="Nagy L.G."/>
            <person name="Floudas D."/>
            <person name="Copeland A."/>
            <person name="Barry K.W."/>
            <person name="Cichocki N."/>
            <person name="Veneault-Fourrey C."/>
            <person name="LaButti K."/>
            <person name="Lindquist E.A."/>
            <person name="Lipzen A."/>
            <person name="Lundell T."/>
            <person name="Morin E."/>
            <person name="Murat C."/>
            <person name="Sun H."/>
            <person name="Tunlid A."/>
            <person name="Henrissat B."/>
            <person name="Grigoriev I.V."/>
            <person name="Hibbett D.S."/>
            <person name="Martin F."/>
            <person name="Nordberg H.P."/>
            <person name="Cantor M.N."/>
            <person name="Hua S.X."/>
        </authorList>
    </citation>
    <scope>NUCLEOTIDE SEQUENCE [LARGE SCALE GENOMIC DNA]</scope>
    <source>
        <strain evidence="18 19">MUT 4182</strain>
    </source>
</reference>
<keyword evidence="12" id="KW-0560">Oxidoreductase</keyword>
<evidence type="ECO:0000256" key="15">
    <source>
        <dbReference type="ARBA" id="ARBA00023136"/>
    </source>
</evidence>
<sequence>MNYASLRTWTRDEVAQRILAGDTLVIYDGFVLRVTQNWLASHPGGALAILHFVGRDATDEINAYHAEPTLKRVMGFAVGKIDLDKKVGWEPLVPPVQQGWLRQGGEWHREASAVRNETPSSEPTAVSYMKAPSEILLVAKERTETSETGPTLECITPPPVTLSAAQQADHARAYRELHARITAAGLYQTRYLAGYGPEVLRYTFGAVLAYETYQRGWYLLSAFLMGLVWHQLTFFAHDLGHMGVTHNWVIDRLLGILVANLCGGLSIGWWVDNHNIHHLVTNHPSHDPDIQHVPFFAISPVFLSNLYSSYYHRIMKIDAVARFFIPFQHKIYFLVMSLARFNLYANSYGFLAFRARKDWTWFLEIFCTGVYWTWFGRALWGTGGWKMRIAYLLISHVTPSPLHVQIVLSHFARSTTDLGPAESFVARQLRTTTDVICDDSVAFIHGGLHLQVTHHLFPRLPRHNLRAASFMVKEFAKEQGLEYAEFGFTEGNGEVLSVLKEVAQQARIVQMVASEEVKHAVEKGCPPSAPRAT</sequence>
<evidence type="ECO:0000256" key="4">
    <source>
        <dbReference type="ARBA" id="ARBA00009295"/>
    </source>
</evidence>
<keyword evidence="15 16" id="KW-0472">Membrane</keyword>
<keyword evidence="10" id="KW-0746">Sphingolipid metabolism</keyword>
<reference evidence="19" key="2">
    <citation type="submission" date="2015-01" db="EMBL/GenBank/DDBJ databases">
        <title>Evolutionary Origins and Diversification of the Mycorrhizal Mutualists.</title>
        <authorList>
            <consortium name="DOE Joint Genome Institute"/>
            <consortium name="Mycorrhizal Genomics Consortium"/>
            <person name="Kohler A."/>
            <person name="Kuo A."/>
            <person name="Nagy L.G."/>
            <person name="Floudas D."/>
            <person name="Copeland A."/>
            <person name="Barry K.W."/>
            <person name="Cichocki N."/>
            <person name="Veneault-Fourrey C."/>
            <person name="LaButti K."/>
            <person name="Lindquist E.A."/>
            <person name="Lipzen A."/>
            <person name="Lundell T."/>
            <person name="Morin E."/>
            <person name="Murat C."/>
            <person name="Riley R."/>
            <person name="Ohm R."/>
            <person name="Sun H."/>
            <person name="Tunlid A."/>
            <person name="Henrissat B."/>
            <person name="Grigoriev I.V."/>
            <person name="Hibbett D.S."/>
            <person name="Martin F."/>
        </authorList>
    </citation>
    <scope>NUCLEOTIDE SEQUENCE [LARGE SCALE GENOMIC DNA]</scope>
    <source>
        <strain evidence="19">MUT 4182</strain>
    </source>
</reference>
<dbReference type="Gene3D" id="3.10.120.10">
    <property type="entry name" value="Cytochrome b5-like heme/steroid binding domain"/>
    <property type="match status" value="1"/>
</dbReference>
<evidence type="ECO:0000256" key="16">
    <source>
        <dbReference type="SAM" id="Phobius"/>
    </source>
</evidence>
<comment type="similarity">
    <text evidence="4">Belongs to the fatty acid desaturase type 1 family.</text>
</comment>
<dbReference type="CDD" id="cd03506">
    <property type="entry name" value="Delta6-FADS-like"/>
    <property type="match status" value="1"/>
</dbReference>
<dbReference type="Pfam" id="PF00173">
    <property type="entry name" value="Cyt-b5"/>
    <property type="match status" value="1"/>
</dbReference>
<comment type="pathway">
    <text evidence="2">Lipid metabolism; sphingolipid metabolism.</text>
</comment>
<dbReference type="PIRSF" id="PIRSF015921">
    <property type="entry name" value="FA_sphinglp_des"/>
    <property type="match status" value="1"/>
</dbReference>
<dbReference type="UniPathway" id="UPA00222"/>
<evidence type="ECO:0000256" key="5">
    <source>
        <dbReference type="ARBA" id="ARBA00012019"/>
    </source>
</evidence>
<dbReference type="GO" id="GO:0046872">
    <property type="term" value="F:metal ion binding"/>
    <property type="evidence" value="ECO:0007669"/>
    <property type="project" value="UniProtKB-KW"/>
</dbReference>
<dbReference type="OrthoDB" id="260091at2759"/>
<evidence type="ECO:0000259" key="17">
    <source>
        <dbReference type="PROSITE" id="PS50255"/>
    </source>
</evidence>
<dbReference type="EMBL" id="KN823056">
    <property type="protein sequence ID" value="KIO24699.1"/>
    <property type="molecule type" value="Genomic_DNA"/>
</dbReference>
<dbReference type="InterPro" id="IPR001199">
    <property type="entry name" value="Cyt_B5-like_heme/steroid-bd"/>
</dbReference>
<dbReference type="AlphaFoldDB" id="A0A0C3QGM5"/>
<evidence type="ECO:0000256" key="10">
    <source>
        <dbReference type="ARBA" id="ARBA00022919"/>
    </source>
</evidence>
<dbReference type="PROSITE" id="PS50255">
    <property type="entry name" value="CYTOCHROME_B5_2"/>
    <property type="match status" value="1"/>
</dbReference>
<comment type="subcellular location">
    <subcellularLocation>
        <location evidence="1">Membrane</location>
        <topology evidence="1">Multi-pass membrane protein</topology>
    </subcellularLocation>
</comment>
<evidence type="ECO:0000313" key="18">
    <source>
        <dbReference type="EMBL" id="KIO24699.1"/>
    </source>
</evidence>
<evidence type="ECO:0000256" key="7">
    <source>
        <dbReference type="ARBA" id="ARBA00022617"/>
    </source>
</evidence>
<dbReference type="STRING" id="1051891.A0A0C3QGM5"/>
<keyword evidence="11 16" id="KW-1133">Transmembrane helix</keyword>
<dbReference type="PANTHER" id="PTHR19353:SF30">
    <property type="entry name" value="DELTA 8-(E)-SPHINGOLIPID DESATURASE"/>
    <property type="match status" value="1"/>
</dbReference>
<dbReference type="HOGENOM" id="CLU_016265_3_1_1"/>
<keyword evidence="13" id="KW-0408">Iron</keyword>
<feature type="transmembrane region" description="Helical" evidence="16">
    <location>
        <begin position="249"/>
        <end position="271"/>
    </location>
</feature>
<evidence type="ECO:0000256" key="9">
    <source>
        <dbReference type="ARBA" id="ARBA00022723"/>
    </source>
</evidence>
<evidence type="ECO:0000256" key="11">
    <source>
        <dbReference type="ARBA" id="ARBA00022989"/>
    </source>
</evidence>
<evidence type="ECO:0000313" key="19">
    <source>
        <dbReference type="Proteomes" id="UP000054248"/>
    </source>
</evidence>
<evidence type="ECO:0000256" key="1">
    <source>
        <dbReference type="ARBA" id="ARBA00004141"/>
    </source>
</evidence>
<evidence type="ECO:0000256" key="14">
    <source>
        <dbReference type="ARBA" id="ARBA00023098"/>
    </source>
</evidence>
<name>A0A0C3QGM5_9AGAM</name>
<dbReference type="SMART" id="SM01117">
    <property type="entry name" value="Cyt-b5"/>
    <property type="match status" value="1"/>
</dbReference>
<dbReference type="InterPro" id="IPR036400">
    <property type="entry name" value="Cyt_B5-like_heme/steroid_sf"/>
</dbReference>
<evidence type="ECO:0000256" key="13">
    <source>
        <dbReference type="ARBA" id="ARBA00023004"/>
    </source>
</evidence>
<accession>A0A0C3QGM5</accession>
<dbReference type="GO" id="GO:0006665">
    <property type="term" value="P:sphingolipid metabolic process"/>
    <property type="evidence" value="ECO:0007669"/>
    <property type="project" value="UniProtKB-UniPathway"/>
</dbReference>
<dbReference type="Pfam" id="PF00487">
    <property type="entry name" value="FA_desaturase"/>
    <property type="match status" value="1"/>
</dbReference>
<feature type="domain" description="Cytochrome b5 heme-binding" evidence="17">
    <location>
        <begin position="6"/>
        <end position="82"/>
    </location>
</feature>
<organism evidence="18 19">
    <name type="scientific">Tulasnella calospora MUT 4182</name>
    <dbReference type="NCBI Taxonomy" id="1051891"/>
    <lineage>
        <taxon>Eukaryota</taxon>
        <taxon>Fungi</taxon>
        <taxon>Dikarya</taxon>
        <taxon>Basidiomycota</taxon>
        <taxon>Agaricomycotina</taxon>
        <taxon>Agaricomycetes</taxon>
        <taxon>Cantharellales</taxon>
        <taxon>Tulasnellaceae</taxon>
        <taxon>Tulasnella</taxon>
    </lineage>
</organism>
<dbReference type="PANTHER" id="PTHR19353">
    <property type="entry name" value="FATTY ACID DESATURASE 2"/>
    <property type="match status" value="1"/>
</dbReference>
<keyword evidence="7" id="KW-0349">Heme</keyword>
<dbReference type="GO" id="GO:0016020">
    <property type="term" value="C:membrane"/>
    <property type="evidence" value="ECO:0007669"/>
    <property type="project" value="UniProtKB-SubCell"/>
</dbReference>
<gene>
    <name evidence="18" type="ORF">M407DRAFT_8823</name>
</gene>
<keyword evidence="8 16" id="KW-0812">Transmembrane</keyword>
<protein>
    <recommendedName>
        <fullName evidence="6">Delta 8-(E)-sphingolipid desaturase</fullName>
        <ecNumber evidence="5">1.14.19.18</ecNumber>
    </recommendedName>
</protein>
<keyword evidence="14" id="KW-0443">Lipid metabolism</keyword>
<evidence type="ECO:0000256" key="6">
    <source>
        <dbReference type="ARBA" id="ARBA00016939"/>
    </source>
</evidence>
<proteinExistence type="inferred from homology"/>
<dbReference type="GO" id="GO:0016717">
    <property type="term" value="F:oxidoreductase activity, acting on paired donors, with oxidation of a pair of donors resulting in the reduction of molecular oxygen to two molecules of water"/>
    <property type="evidence" value="ECO:0007669"/>
    <property type="project" value="TreeGrafter"/>
</dbReference>
<dbReference type="EC" id="1.14.19.18" evidence="5"/>
<evidence type="ECO:0000256" key="8">
    <source>
        <dbReference type="ARBA" id="ARBA00022692"/>
    </source>
</evidence>
<evidence type="ECO:0000256" key="2">
    <source>
        <dbReference type="ARBA" id="ARBA00004760"/>
    </source>
</evidence>
<dbReference type="InterPro" id="IPR005804">
    <property type="entry name" value="FA_desaturase_dom"/>
</dbReference>
<feature type="transmembrane region" description="Helical" evidence="16">
    <location>
        <begin position="217"/>
        <end position="237"/>
    </location>
</feature>
<keyword evidence="9" id="KW-0479">Metal-binding</keyword>
<evidence type="ECO:0000256" key="12">
    <source>
        <dbReference type="ARBA" id="ARBA00023002"/>
    </source>
</evidence>
<keyword evidence="19" id="KW-1185">Reference proteome</keyword>
<comment type="pathway">
    <text evidence="3">Sphingolipid metabolism.</text>
</comment>
<dbReference type="InterPro" id="IPR012171">
    <property type="entry name" value="Fatty_acid_desaturase"/>
</dbReference>
<evidence type="ECO:0000256" key="3">
    <source>
        <dbReference type="ARBA" id="ARBA00004991"/>
    </source>
</evidence>
<dbReference type="Proteomes" id="UP000054248">
    <property type="component" value="Unassembled WGS sequence"/>
</dbReference>
<feature type="transmembrane region" description="Helical" evidence="16">
    <location>
        <begin position="359"/>
        <end position="380"/>
    </location>
</feature>